<dbReference type="SUPFAM" id="SSF64182">
    <property type="entry name" value="DHH phosphoesterases"/>
    <property type="match status" value="1"/>
</dbReference>
<dbReference type="PANTHER" id="PTHR47618:SF1">
    <property type="entry name" value="BIFUNCTIONAL OLIGORIBONUCLEASE AND PAP PHOSPHATASE NRNA"/>
    <property type="match status" value="1"/>
</dbReference>
<evidence type="ECO:0000313" key="3">
    <source>
        <dbReference type="EMBL" id="MFB9260194.1"/>
    </source>
</evidence>
<dbReference type="RefSeq" id="WP_182632873.1">
    <property type="nucleotide sequence ID" value="NZ_JAALDM010000204.1"/>
</dbReference>
<comment type="caution">
    <text evidence="3">The sequence shown here is derived from an EMBL/GenBank/DDBJ whole genome shotgun (WGS) entry which is preliminary data.</text>
</comment>
<proteinExistence type="predicted"/>
<keyword evidence="3" id="KW-0378">Hydrolase</keyword>
<accession>A0ABV5JR05</accession>
<dbReference type="InterPro" id="IPR051319">
    <property type="entry name" value="Oligoribo/pAp-PDE_c-di-AMP_PDE"/>
</dbReference>
<gene>
    <name evidence="3" type="ORF">ACFFVD_10295</name>
</gene>
<dbReference type="Proteomes" id="UP001589700">
    <property type="component" value="Unassembled WGS sequence"/>
</dbReference>
<dbReference type="EMBL" id="JBHMDY010000004">
    <property type="protein sequence ID" value="MFB9260194.1"/>
    <property type="molecule type" value="Genomic_DNA"/>
</dbReference>
<dbReference type="PANTHER" id="PTHR47618">
    <property type="entry name" value="BIFUNCTIONAL OLIGORIBONUCLEASE AND PAP PHOSPHATASE NRNA"/>
    <property type="match status" value="1"/>
</dbReference>
<dbReference type="Gene3D" id="3.90.1640.10">
    <property type="entry name" value="inorganic pyrophosphatase (n-terminal core)"/>
    <property type="match status" value="1"/>
</dbReference>
<reference evidence="3 4" key="1">
    <citation type="submission" date="2024-09" db="EMBL/GenBank/DDBJ databases">
        <authorList>
            <person name="Sun Q."/>
            <person name="Mori K."/>
        </authorList>
    </citation>
    <scope>NUCLEOTIDE SEQUENCE [LARGE SCALE GENOMIC DNA]</scope>
    <source>
        <strain evidence="3 4">CCM 7659</strain>
    </source>
</reference>
<dbReference type="Pfam" id="PF01368">
    <property type="entry name" value="DHH"/>
    <property type="match status" value="1"/>
</dbReference>
<keyword evidence="4" id="KW-1185">Reference proteome</keyword>
<protein>
    <submittedName>
        <fullName evidence="3">Bifunctional oligoribonuclease/PAP phosphatase NrnA</fullName>
        <ecNumber evidence="3">3.1.3.7</ecNumber>
    </submittedName>
</protein>
<dbReference type="Gene3D" id="3.10.310.30">
    <property type="match status" value="1"/>
</dbReference>
<sequence length="326" mass="34057">MTIPVDARGAAEILTRHATVTVLCHLRPDADALGSSAGLARALRHVGATVYHSFDEGQVPDGLRSIPGTEHVIPMVDVPAHDGLVVTLDCASADRVGRWERLSTAASEVLVIDHHRSNPGFGSHMLLDANAASTASLVLDVLKAGGFHIDPEIATSLYAGLVTDTGSFRWGGPTAHATASELHAAGAETTRLGFDLLDAHSFPWLSILGRLLQTVTLDTDAVGGRGAVWLAVPNEIISTSDEDDVESLVSHLRGVREACIAVLLKEYLPGRWAVSLRSRDGGPGREAIDVAAVAAQLGGGGHPAAAGCTINGDQAEVTARLRELLV</sequence>
<dbReference type="InterPro" id="IPR038763">
    <property type="entry name" value="DHH_sf"/>
</dbReference>
<dbReference type="InterPro" id="IPR001667">
    <property type="entry name" value="DDH_dom"/>
</dbReference>
<dbReference type="GO" id="GO:0008441">
    <property type="term" value="F:3'(2'),5'-bisphosphate nucleotidase activity"/>
    <property type="evidence" value="ECO:0007669"/>
    <property type="project" value="UniProtKB-EC"/>
</dbReference>
<dbReference type="EC" id="3.1.3.7" evidence="3"/>
<evidence type="ECO:0000259" key="2">
    <source>
        <dbReference type="Pfam" id="PF02272"/>
    </source>
</evidence>
<evidence type="ECO:0000313" key="4">
    <source>
        <dbReference type="Proteomes" id="UP001589700"/>
    </source>
</evidence>
<dbReference type="InterPro" id="IPR003156">
    <property type="entry name" value="DHHA1_dom"/>
</dbReference>
<organism evidence="3 4">
    <name type="scientific">Dietzia aerolata</name>
    <dbReference type="NCBI Taxonomy" id="595984"/>
    <lineage>
        <taxon>Bacteria</taxon>
        <taxon>Bacillati</taxon>
        <taxon>Actinomycetota</taxon>
        <taxon>Actinomycetes</taxon>
        <taxon>Mycobacteriales</taxon>
        <taxon>Dietziaceae</taxon>
        <taxon>Dietzia</taxon>
    </lineage>
</organism>
<dbReference type="Pfam" id="PF02272">
    <property type="entry name" value="DHHA1"/>
    <property type="match status" value="1"/>
</dbReference>
<evidence type="ECO:0000259" key="1">
    <source>
        <dbReference type="Pfam" id="PF01368"/>
    </source>
</evidence>
<feature type="domain" description="DHHA1" evidence="2">
    <location>
        <begin position="241"/>
        <end position="315"/>
    </location>
</feature>
<name>A0ABV5JR05_9ACTN</name>
<feature type="domain" description="DDH" evidence="1">
    <location>
        <begin position="20"/>
        <end position="160"/>
    </location>
</feature>